<feature type="transmembrane region" description="Helical" evidence="1">
    <location>
        <begin position="178"/>
        <end position="197"/>
    </location>
</feature>
<keyword evidence="1" id="KW-1133">Transmembrane helix</keyword>
<protein>
    <submittedName>
        <fullName evidence="2">Putative membrane protein</fullName>
    </submittedName>
</protein>
<keyword evidence="3" id="KW-1185">Reference proteome</keyword>
<dbReference type="OrthoDB" id="9811293at2"/>
<dbReference type="PANTHER" id="PTHR39419:SF1">
    <property type="entry name" value="SLL0814 PROTEIN"/>
    <property type="match status" value="1"/>
</dbReference>
<keyword evidence="1" id="KW-0812">Transmembrane</keyword>
<dbReference type="RefSeq" id="WP_076489062.1">
    <property type="nucleotide sequence ID" value="NZ_FTMS01000011.1"/>
</dbReference>
<dbReference type="InterPro" id="IPR007354">
    <property type="entry name" value="CruF-like"/>
</dbReference>
<feature type="transmembrane region" description="Helical" evidence="1">
    <location>
        <begin position="71"/>
        <end position="90"/>
    </location>
</feature>
<name>A0A1N6U3S9_9SPIO</name>
<dbReference type="STRING" id="159291.SAMN05920897_11193"/>
<feature type="transmembrane region" description="Helical" evidence="1">
    <location>
        <begin position="204"/>
        <end position="222"/>
    </location>
</feature>
<dbReference type="EMBL" id="FTMS01000011">
    <property type="protein sequence ID" value="SIQ60220.1"/>
    <property type="molecule type" value="Genomic_DNA"/>
</dbReference>
<sequence length="225" mass="24772">MKRDTFHAAVAVLDSRWRRVGAVFFILYSVGALGHLFGPTREIMLAMTPWFLLTLGVVSLLPLVAGGRRYVWFWAVGTFLLTYLLEVLGVHTGLVFGGYQYGRGMGVPVFGVPPLIGFNWVLVCLGAIRLVQGWTLPWGVKVLIAAALATAFDYLMEPVAIALGYWSWAGGEIPLQNYVAWFLIALVAGFFYFVGPVRIKTRLPLLHLGAQAFFFLVLQIFAGGG</sequence>
<evidence type="ECO:0000313" key="2">
    <source>
        <dbReference type="EMBL" id="SIQ60220.1"/>
    </source>
</evidence>
<proteinExistence type="predicted"/>
<keyword evidence="1" id="KW-0472">Membrane</keyword>
<organism evidence="2 3">
    <name type="scientific">Alkalispirochaeta americana</name>
    <dbReference type="NCBI Taxonomy" id="159291"/>
    <lineage>
        <taxon>Bacteria</taxon>
        <taxon>Pseudomonadati</taxon>
        <taxon>Spirochaetota</taxon>
        <taxon>Spirochaetia</taxon>
        <taxon>Spirochaetales</taxon>
        <taxon>Spirochaetaceae</taxon>
        <taxon>Alkalispirochaeta</taxon>
    </lineage>
</organism>
<evidence type="ECO:0000256" key="1">
    <source>
        <dbReference type="SAM" id="Phobius"/>
    </source>
</evidence>
<dbReference type="AlphaFoldDB" id="A0A1N6U3S9"/>
<feature type="transmembrane region" description="Helical" evidence="1">
    <location>
        <begin position="110"/>
        <end position="131"/>
    </location>
</feature>
<dbReference type="PANTHER" id="PTHR39419">
    <property type="entry name" value="SLL0814 PROTEIN"/>
    <property type="match status" value="1"/>
</dbReference>
<accession>A0A1N6U3S9</accession>
<dbReference type="Pfam" id="PF04240">
    <property type="entry name" value="Caroten_synth"/>
    <property type="match status" value="1"/>
</dbReference>
<gene>
    <name evidence="2" type="ORF">SAMN05920897_11193</name>
</gene>
<dbReference type="Proteomes" id="UP000186400">
    <property type="component" value="Unassembled WGS sequence"/>
</dbReference>
<reference evidence="2 3" key="1">
    <citation type="submission" date="2017-01" db="EMBL/GenBank/DDBJ databases">
        <authorList>
            <person name="Mah S.A."/>
            <person name="Swanson W.J."/>
            <person name="Moy G.W."/>
            <person name="Vacquier V.D."/>
        </authorList>
    </citation>
    <scope>NUCLEOTIDE SEQUENCE [LARGE SCALE GENOMIC DNA]</scope>
    <source>
        <strain evidence="2 3">ASpG1</strain>
    </source>
</reference>
<feature type="transmembrane region" description="Helical" evidence="1">
    <location>
        <begin position="20"/>
        <end position="37"/>
    </location>
</feature>
<feature type="transmembrane region" description="Helical" evidence="1">
    <location>
        <begin position="143"/>
        <end position="166"/>
    </location>
</feature>
<feature type="transmembrane region" description="Helical" evidence="1">
    <location>
        <begin position="43"/>
        <end position="64"/>
    </location>
</feature>
<evidence type="ECO:0000313" key="3">
    <source>
        <dbReference type="Proteomes" id="UP000186400"/>
    </source>
</evidence>